<dbReference type="InterPro" id="IPR006564">
    <property type="entry name" value="Znf_PMZ"/>
</dbReference>
<evidence type="ECO:0000256" key="6">
    <source>
        <dbReference type="RuleBase" id="RU367018"/>
    </source>
</evidence>
<feature type="domain" description="SWIM-type" evidence="7">
    <location>
        <begin position="640"/>
        <end position="687"/>
    </location>
</feature>
<evidence type="ECO:0000313" key="9">
    <source>
        <dbReference type="Proteomes" id="UP000636800"/>
    </source>
</evidence>
<evidence type="ECO:0000256" key="2">
    <source>
        <dbReference type="ARBA" id="ARBA00022723"/>
    </source>
</evidence>
<keyword evidence="2 6" id="KW-0479">Metal-binding</keyword>
<protein>
    <recommendedName>
        <fullName evidence="6">Protein FAR1-RELATED SEQUENCE</fullName>
    </recommendedName>
</protein>
<comment type="caution">
    <text evidence="8">The sequence shown here is derived from an EMBL/GenBank/DDBJ whole genome shotgun (WGS) entry which is preliminary data.</text>
</comment>
<dbReference type="GO" id="GO:0006355">
    <property type="term" value="P:regulation of DNA-templated transcription"/>
    <property type="evidence" value="ECO:0007669"/>
    <property type="project" value="UniProtKB-UniRule"/>
</dbReference>
<dbReference type="Pfam" id="PF10551">
    <property type="entry name" value="MULE"/>
    <property type="match status" value="1"/>
</dbReference>
<dbReference type="AlphaFoldDB" id="A0A835RG88"/>
<dbReference type="InterPro" id="IPR007527">
    <property type="entry name" value="Znf_SWIM"/>
</dbReference>
<evidence type="ECO:0000313" key="8">
    <source>
        <dbReference type="EMBL" id="KAG0485382.1"/>
    </source>
</evidence>
<dbReference type="PANTHER" id="PTHR31669">
    <property type="entry name" value="PROTEIN FAR1-RELATED SEQUENCE 10-RELATED"/>
    <property type="match status" value="1"/>
</dbReference>
<comment type="similarity">
    <text evidence="1 6">Belongs to the FHY3/FAR1 family.</text>
</comment>
<dbReference type="InterPro" id="IPR031052">
    <property type="entry name" value="FHY3/FAR1"/>
</dbReference>
<comment type="subcellular location">
    <subcellularLocation>
        <location evidence="6">Nucleus</location>
    </subcellularLocation>
</comment>
<evidence type="ECO:0000259" key="7">
    <source>
        <dbReference type="PROSITE" id="PS50966"/>
    </source>
</evidence>
<keyword evidence="9" id="KW-1185">Reference proteome</keyword>
<dbReference type="PANTHER" id="PTHR31669:SF145">
    <property type="entry name" value="PROTEIN FAR1-RELATED SEQUENCE"/>
    <property type="match status" value="1"/>
</dbReference>
<gene>
    <name evidence="8" type="ORF">HPP92_009461</name>
</gene>
<dbReference type="GO" id="GO:0008270">
    <property type="term" value="F:zinc ion binding"/>
    <property type="evidence" value="ECO:0007669"/>
    <property type="project" value="UniProtKB-UniRule"/>
</dbReference>
<keyword evidence="6" id="KW-0539">Nucleus</keyword>
<dbReference type="Pfam" id="PF03101">
    <property type="entry name" value="FAR1"/>
    <property type="match status" value="2"/>
</dbReference>
<dbReference type="InterPro" id="IPR004330">
    <property type="entry name" value="FAR1_DNA_bnd_dom"/>
</dbReference>
<evidence type="ECO:0000256" key="5">
    <source>
        <dbReference type="PROSITE-ProRule" id="PRU00325"/>
    </source>
</evidence>
<name>A0A835RG88_VANPL</name>
<sequence length="838" mass="96134">MDTTASASSMIADIGNSCLVPSVNMLFDSENVAYEFYSTYAEGIGFFVRRSTLWTTSKNIVTRRTFVCSREGFREKKKGAKEVKSPRPETRIGCQACMTIRLTPNGKYRVTEFVPNHNHPLASAASIQMLKAKKLRRKVRAARVDLVDDSMKTPEFETEDEAYEFYSMYAGRIGFTVRRASMTVTADDVVTRRMFVCSKEGFRERKKGAKRVKKPRPETRTGCPACMIIRRTSNGKYHVTEFVTYHNHPLSVPSTTELLCSQNDVSGILEDESIMADGLMNTMSTGNVMSVQSRNGQDFSMQAVDSKNCRTSKSIKSVQIGDVGATLEYLQKMQDENPSFFYAVQVDEEDKMTNFFWSDAKSVMDFNYFGDVVCFDTTYKYFGYGRPFALFIGVNHHKQPVIFGSALIYDESIKTYKWLFETFKAAMNEKQPKTIMTDRSALIAEAIAETWPGTFHRHCVWHVYQNALEQLSQAFHGSKTLATDFCRCIFDYEDEEEFLVAWRAMLETYDLKDNHWLANLFEEREKWAMVYGRESFYADMKNVQQRDNLNGELKRYLSPENELLHFFEYYERLLEDRRCAELQADAHASQSARKLPSMRVLRQAANLYTPAAYKMFEKEFELYMDCMLYSCGEAGTISEYKVAVEGRPKDHFVKFDSLDGSVTCSCKKFEFIGIPCHHMLKVLDFRNIKDLPLEYILKRWRKDAKVGAFSAVFDYSFDEDPQTSSAKRYSYLCRILSIAASRAAKSFDTYTFIENQSDVLMEQVEQVLRARTPEIPSLITAPCDRPPNSVESIVNGSFRHDRVNQANFVGATTNGFMGSRLSQVPMCWGQFPARPPEN</sequence>
<keyword evidence="3 5" id="KW-0863">Zinc-finger</keyword>
<dbReference type="SMART" id="SM00575">
    <property type="entry name" value="ZnF_PMZ"/>
    <property type="match status" value="1"/>
</dbReference>
<dbReference type="Proteomes" id="UP000636800">
    <property type="component" value="Unassembled WGS sequence"/>
</dbReference>
<dbReference type="GO" id="GO:0005634">
    <property type="term" value="C:nucleus"/>
    <property type="evidence" value="ECO:0007669"/>
    <property type="project" value="UniProtKB-SubCell"/>
</dbReference>
<dbReference type="PROSITE" id="PS50966">
    <property type="entry name" value="ZF_SWIM"/>
    <property type="match status" value="1"/>
</dbReference>
<dbReference type="InterPro" id="IPR018289">
    <property type="entry name" value="MULE_transposase_dom"/>
</dbReference>
<dbReference type="OrthoDB" id="785757at2759"/>
<evidence type="ECO:0000256" key="3">
    <source>
        <dbReference type="ARBA" id="ARBA00022771"/>
    </source>
</evidence>
<accession>A0A835RG88</accession>
<evidence type="ECO:0000256" key="1">
    <source>
        <dbReference type="ARBA" id="ARBA00005889"/>
    </source>
</evidence>
<dbReference type="Pfam" id="PF04434">
    <property type="entry name" value="SWIM"/>
    <property type="match status" value="1"/>
</dbReference>
<comment type="function">
    <text evidence="6">Putative transcription activator involved in regulating light control of development.</text>
</comment>
<dbReference type="EMBL" id="JADCNL010000004">
    <property type="protein sequence ID" value="KAG0485382.1"/>
    <property type="molecule type" value="Genomic_DNA"/>
</dbReference>
<organism evidence="8 9">
    <name type="scientific">Vanilla planifolia</name>
    <name type="common">Vanilla</name>
    <dbReference type="NCBI Taxonomy" id="51239"/>
    <lineage>
        <taxon>Eukaryota</taxon>
        <taxon>Viridiplantae</taxon>
        <taxon>Streptophyta</taxon>
        <taxon>Embryophyta</taxon>
        <taxon>Tracheophyta</taxon>
        <taxon>Spermatophyta</taxon>
        <taxon>Magnoliopsida</taxon>
        <taxon>Liliopsida</taxon>
        <taxon>Asparagales</taxon>
        <taxon>Orchidaceae</taxon>
        <taxon>Vanilloideae</taxon>
        <taxon>Vanilleae</taxon>
        <taxon>Vanilla</taxon>
    </lineage>
</organism>
<keyword evidence="4 6" id="KW-0862">Zinc</keyword>
<evidence type="ECO:0000256" key="4">
    <source>
        <dbReference type="ARBA" id="ARBA00022833"/>
    </source>
</evidence>
<proteinExistence type="inferred from homology"/>
<reference evidence="8 9" key="1">
    <citation type="journal article" date="2020" name="Nat. Food">
        <title>A phased Vanilla planifolia genome enables genetic improvement of flavour and production.</title>
        <authorList>
            <person name="Hasing T."/>
            <person name="Tang H."/>
            <person name="Brym M."/>
            <person name="Khazi F."/>
            <person name="Huang T."/>
            <person name="Chambers A.H."/>
        </authorList>
    </citation>
    <scope>NUCLEOTIDE SEQUENCE [LARGE SCALE GENOMIC DNA]</scope>
    <source>
        <tissue evidence="8">Leaf</tissue>
    </source>
</reference>